<gene>
    <name evidence="1" type="ORF">KS419_07900</name>
</gene>
<evidence type="ECO:0000313" key="2">
    <source>
        <dbReference type="Proteomes" id="UP000784880"/>
    </source>
</evidence>
<organism evidence="1 2">
    <name type="scientific">Evansella tamaricis</name>
    <dbReference type="NCBI Taxonomy" id="2069301"/>
    <lineage>
        <taxon>Bacteria</taxon>
        <taxon>Bacillati</taxon>
        <taxon>Bacillota</taxon>
        <taxon>Bacilli</taxon>
        <taxon>Bacillales</taxon>
        <taxon>Bacillaceae</taxon>
        <taxon>Evansella</taxon>
    </lineage>
</organism>
<dbReference type="EMBL" id="JAHQCS010000079">
    <property type="protein sequence ID" value="MBU9711655.1"/>
    <property type="molecule type" value="Genomic_DNA"/>
</dbReference>
<dbReference type="Proteomes" id="UP000784880">
    <property type="component" value="Unassembled WGS sequence"/>
</dbReference>
<proteinExistence type="predicted"/>
<evidence type="ECO:0000313" key="1">
    <source>
        <dbReference type="EMBL" id="MBU9711655.1"/>
    </source>
</evidence>
<keyword evidence="2" id="KW-1185">Reference proteome</keyword>
<reference evidence="1 2" key="1">
    <citation type="submission" date="2021-06" db="EMBL/GenBank/DDBJ databases">
        <title>Bacillus sp. RD4P76, an endophyte from a halophyte.</title>
        <authorList>
            <person name="Sun J.-Q."/>
        </authorList>
    </citation>
    <scope>NUCLEOTIDE SEQUENCE [LARGE SCALE GENOMIC DNA]</scope>
    <source>
        <strain evidence="1 2">CGMCC 1.15917</strain>
    </source>
</reference>
<sequence>MLVRIDSAITRLNGLILDVIKELEEGRLFYDGPWVMPKGALGPNSYHPIVTASAFSEW</sequence>
<name>A0ABS6JDA6_9BACI</name>
<dbReference type="RefSeq" id="WP_217065643.1">
    <property type="nucleotide sequence ID" value="NZ_JAHQCS010000079.1"/>
</dbReference>
<accession>A0ABS6JDA6</accession>
<protein>
    <submittedName>
        <fullName evidence="1">Uncharacterized protein</fullName>
    </submittedName>
</protein>
<comment type="caution">
    <text evidence="1">The sequence shown here is derived from an EMBL/GenBank/DDBJ whole genome shotgun (WGS) entry which is preliminary data.</text>
</comment>